<gene>
    <name evidence="2" type="ORF">FHS44_000718</name>
</gene>
<organism evidence="2 3">
    <name type="scientific">Streptosporangium saharense</name>
    <dbReference type="NCBI Taxonomy" id="1706840"/>
    <lineage>
        <taxon>Bacteria</taxon>
        <taxon>Bacillati</taxon>
        <taxon>Actinomycetota</taxon>
        <taxon>Actinomycetes</taxon>
        <taxon>Streptosporangiales</taxon>
        <taxon>Streptosporangiaceae</taxon>
        <taxon>Streptosporangium</taxon>
    </lineage>
</organism>
<accession>A0A7W7QIC8</accession>
<dbReference type="NCBIfam" id="TIGR03604">
    <property type="entry name" value="TOMM_cyclo_SagD"/>
    <property type="match status" value="1"/>
</dbReference>
<name>A0A7W7QIC8_9ACTN</name>
<dbReference type="Proteomes" id="UP000552644">
    <property type="component" value="Unassembled WGS sequence"/>
</dbReference>
<dbReference type="EMBL" id="JACHJP010000001">
    <property type="protein sequence ID" value="MBB4913646.1"/>
    <property type="molecule type" value="Genomic_DNA"/>
</dbReference>
<comment type="caution">
    <text evidence="2">The sequence shown here is derived from an EMBL/GenBank/DDBJ whole genome shotgun (WGS) entry which is preliminary data.</text>
</comment>
<sequence>MRRPRVLVEGAGALARRTAVLLAAVGEVVTEGDADLVVSCAVGLPDEHWCDLDLRLAEAGVPWHRAHTESGRVRVGPFTRAGGVTYRDARTRLLAATGELPPADDEGEIHPEVVEVAAAMLAAEVVTHLTGGAVPEHELTIEAGQAVTVTARPVLPLPGGPPTPSREHEGRERLLVGDRFGPVRRVRRDRRRAPDPRNLVSYSAYLAHHPRLTPWVADPVTGGATLGDDEAARWAAIGEAAERYCGNHVPEDLPRAAYRDLGDSAVDPRTFALYSKSQYDAHGFPFTPMTADLEIAWTSAVDLEDGRDVLVPASLAYVNYFRGSHRDEPPTNYPLLAGTAAADSPERAREAALREVLERDAVTLWWQSGAPASPLPVPGEGPLADALHEAAEAGLTVSLLRVPSAFDAMVAAVFVEDTRRHVVGFGSACRTTAEEAASKAFTEAIGTYQTGLDLLDEESGFWRGVRSGTVERRPYLPYRADRAYLDGLRPGWRDLNDVRVNVQVYLDERMQDAALDRLRVPVGPPLPAETVGPWRSLAGRGLRPYAVDLTTRDVRAAGLSVARVMVPGLYGNAPAAFPFLGGTRLLTEPVARGWVPGPLTEDDLWRRPLPFA</sequence>
<keyword evidence="3" id="KW-1185">Reference proteome</keyword>
<dbReference type="Gene3D" id="3.40.50.720">
    <property type="entry name" value="NAD(P)-binding Rossmann-like Domain"/>
    <property type="match status" value="1"/>
</dbReference>
<evidence type="ECO:0000259" key="1">
    <source>
        <dbReference type="PROSITE" id="PS51664"/>
    </source>
</evidence>
<dbReference type="PANTHER" id="PTHR37809:SF1">
    <property type="entry name" value="RIBOSOMAL PROTEIN S12 METHYLTHIOTRANSFERASE ACCESSORY FACTOR YCAO"/>
    <property type="match status" value="1"/>
</dbReference>
<reference evidence="2 3" key="1">
    <citation type="submission" date="2020-08" db="EMBL/GenBank/DDBJ databases">
        <title>Genomic Encyclopedia of Type Strains, Phase III (KMG-III): the genomes of soil and plant-associated and newly described type strains.</title>
        <authorList>
            <person name="Whitman W."/>
        </authorList>
    </citation>
    <scope>NUCLEOTIDE SEQUENCE [LARGE SCALE GENOMIC DNA]</scope>
    <source>
        <strain evidence="2 3">CECT 8840</strain>
    </source>
</reference>
<evidence type="ECO:0000313" key="3">
    <source>
        <dbReference type="Proteomes" id="UP000552644"/>
    </source>
</evidence>
<dbReference type="InterPro" id="IPR027624">
    <property type="entry name" value="TOMM_cyclo_SagD"/>
</dbReference>
<dbReference type="Gene3D" id="3.30.1330.230">
    <property type="match status" value="1"/>
</dbReference>
<feature type="domain" description="YcaO" evidence="1">
    <location>
        <begin position="223"/>
        <end position="612"/>
    </location>
</feature>
<dbReference type="AlphaFoldDB" id="A0A7W7QIC8"/>
<dbReference type="InterPro" id="IPR003776">
    <property type="entry name" value="YcaO-like_dom"/>
</dbReference>
<dbReference type="Gene3D" id="3.30.40.250">
    <property type="match status" value="1"/>
</dbReference>
<dbReference type="RefSeq" id="WP_184712396.1">
    <property type="nucleotide sequence ID" value="NZ_JACHJP010000001.1"/>
</dbReference>
<dbReference type="PANTHER" id="PTHR37809">
    <property type="entry name" value="RIBOSOMAL PROTEIN S12 METHYLTHIOTRANSFERASE ACCESSORY FACTOR YCAO"/>
    <property type="match status" value="1"/>
</dbReference>
<proteinExistence type="predicted"/>
<dbReference type="PROSITE" id="PS51664">
    <property type="entry name" value="YCAO"/>
    <property type="match status" value="1"/>
</dbReference>
<protein>
    <submittedName>
        <fullName evidence="2">Thiazole/oxazole-forming peptide maturase SagD family component</fullName>
    </submittedName>
</protein>
<evidence type="ECO:0000313" key="2">
    <source>
        <dbReference type="EMBL" id="MBB4913646.1"/>
    </source>
</evidence>
<dbReference type="Gene3D" id="3.30.160.660">
    <property type="match status" value="1"/>
</dbReference>
<dbReference type="Pfam" id="PF02624">
    <property type="entry name" value="YcaO"/>
    <property type="match status" value="1"/>
</dbReference>